<comment type="similarity">
    <text evidence="4">In the C-terminal section; belongs to the pectinesterase family.</text>
</comment>
<dbReference type="Gene3D" id="1.20.140.40">
    <property type="entry name" value="Invertase/pectin methylesterase inhibitor family protein"/>
    <property type="match status" value="1"/>
</dbReference>
<name>A0ABD1NEB2_9FABA</name>
<dbReference type="SUPFAM" id="SSF101148">
    <property type="entry name" value="Plant invertase/pectin methylesterase inhibitor"/>
    <property type="match status" value="1"/>
</dbReference>
<dbReference type="SMART" id="SM00856">
    <property type="entry name" value="PMEI"/>
    <property type="match status" value="1"/>
</dbReference>
<comment type="caution">
    <text evidence="12">The sequence shown here is derived from an EMBL/GenBank/DDBJ whole genome shotgun (WGS) entry which is preliminary data.</text>
</comment>
<evidence type="ECO:0000256" key="9">
    <source>
        <dbReference type="RuleBase" id="RU000589"/>
    </source>
</evidence>
<gene>
    <name evidence="12" type="ORF">Fmac_000455</name>
</gene>
<keyword evidence="5" id="KW-0964">Secreted</keyword>
<dbReference type="InterPro" id="IPR011050">
    <property type="entry name" value="Pectin_lyase_fold/virulence"/>
</dbReference>
<dbReference type="InterPro" id="IPR006501">
    <property type="entry name" value="Pectinesterase_inhib_dom"/>
</dbReference>
<sequence length="645" mass="71246">MVSTGGDDVSSTNQNTESKDGQLNTHTKVVQAACQNSDDNKFCVDTLSSVNTSNPADYIKKVVKNSMDDVIKAFNLSDTVSVEDKKDNSSLKMAIEDCKDLLDFAMDELQASKIFVRDNNIINIHDRVSDLKNWLGAVIAYQQSCLDGFDTDAEKEVQQILQSGGLDNLGKLTALALDIVAGLAHILSALNLNLTTKPTSSRRLLNLDPDGYPSWMSIADRKLLDGNAVTPNAVVAKDGSGQYKTILDAINAYPKNHQGRYVIYVKAGVYDEYIMVDKKKPNMLIYGDGPTKTIVTGSKNIKDGFKTMRSATFSTVAEGFIAKSMAFENTAGASKHQAVALRVQGDRSVFFDCAMRGFQDTLYAHAHRQFYRNCEISGTVDFIFGYGTTLIQSSKIIVRKPDPNQQNIVVADGTDQKSMPTGVVLQNCQIMAEAALEPDKLTVKSYLARPWKAYSRAIFLENTIDNLIQPDGFLPWSGNQFLDTCFFAEYANTGPGADVKTRVKWSRGVLTKGDAAKYCADQWLQASSWLPATGVCLSLSFVLFGFEEKKFRMRKKLWFRVRDTYAQPFGTDDWRSNTFGVGSSSHVVPGSLMSPPFGHVPPCPELFATQPPDTRFGIGPTRVNMPKYPLKILWLSGIRIVILKN</sequence>
<dbReference type="Pfam" id="PF01095">
    <property type="entry name" value="Pectinesterase"/>
    <property type="match status" value="1"/>
</dbReference>
<organism evidence="12 13">
    <name type="scientific">Flemingia macrophylla</name>
    <dbReference type="NCBI Taxonomy" id="520843"/>
    <lineage>
        <taxon>Eukaryota</taxon>
        <taxon>Viridiplantae</taxon>
        <taxon>Streptophyta</taxon>
        <taxon>Embryophyta</taxon>
        <taxon>Tracheophyta</taxon>
        <taxon>Spermatophyta</taxon>
        <taxon>Magnoliopsida</taxon>
        <taxon>eudicotyledons</taxon>
        <taxon>Gunneridae</taxon>
        <taxon>Pentapetalae</taxon>
        <taxon>rosids</taxon>
        <taxon>fabids</taxon>
        <taxon>Fabales</taxon>
        <taxon>Fabaceae</taxon>
        <taxon>Papilionoideae</taxon>
        <taxon>50 kb inversion clade</taxon>
        <taxon>NPAAA clade</taxon>
        <taxon>indigoferoid/millettioid clade</taxon>
        <taxon>Phaseoleae</taxon>
        <taxon>Flemingia</taxon>
    </lineage>
</organism>
<dbReference type="Pfam" id="PF04043">
    <property type="entry name" value="PMEI"/>
    <property type="match status" value="1"/>
</dbReference>
<evidence type="ECO:0000256" key="5">
    <source>
        <dbReference type="ARBA" id="ARBA00022512"/>
    </source>
</evidence>
<keyword evidence="6 9" id="KW-0378">Hydrolase</keyword>
<dbReference type="GO" id="GO:0045490">
    <property type="term" value="P:pectin catabolic process"/>
    <property type="evidence" value="ECO:0007669"/>
    <property type="project" value="UniProtKB-UniRule"/>
</dbReference>
<dbReference type="PANTHER" id="PTHR31707">
    <property type="entry name" value="PECTINESTERASE"/>
    <property type="match status" value="1"/>
</dbReference>
<feature type="domain" description="Pectinesterase inhibitor" evidence="11">
    <location>
        <begin position="25"/>
        <end position="179"/>
    </location>
</feature>
<dbReference type="NCBIfam" id="TIGR01614">
    <property type="entry name" value="PME_inhib"/>
    <property type="match status" value="1"/>
</dbReference>
<evidence type="ECO:0000259" key="11">
    <source>
        <dbReference type="SMART" id="SM00856"/>
    </source>
</evidence>
<evidence type="ECO:0000256" key="7">
    <source>
        <dbReference type="ARBA" id="ARBA00023085"/>
    </source>
</evidence>
<evidence type="ECO:0000256" key="4">
    <source>
        <dbReference type="ARBA" id="ARBA00007786"/>
    </source>
</evidence>
<evidence type="ECO:0000256" key="3">
    <source>
        <dbReference type="ARBA" id="ARBA00006027"/>
    </source>
</evidence>
<accession>A0ABD1NEB2</accession>
<keyword evidence="7 9" id="KW-0063">Aspartyl esterase</keyword>
<comment type="pathway">
    <text evidence="2 9">Glycan metabolism; pectin degradation; 2-dehydro-3-deoxy-D-gluconate from pectin: step 1/5.</text>
</comment>
<reference evidence="12 13" key="1">
    <citation type="submission" date="2024-08" db="EMBL/GenBank/DDBJ databases">
        <title>Insights into the chromosomal genome structure of Flemingia macrophylla.</title>
        <authorList>
            <person name="Ding Y."/>
            <person name="Zhao Y."/>
            <person name="Bi W."/>
            <person name="Wu M."/>
            <person name="Zhao G."/>
            <person name="Gong Y."/>
            <person name="Li W."/>
            <person name="Zhang P."/>
        </authorList>
    </citation>
    <scope>NUCLEOTIDE SEQUENCE [LARGE SCALE GENOMIC DNA]</scope>
    <source>
        <strain evidence="12">DYQJB</strain>
        <tissue evidence="12">Leaf</tissue>
    </source>
</reference>
<evidence type="ECO:0000313" key="12">
    <source>
        <dbReference type="EMBL" id="KAL2346455.1"/>
    </source>
</evidence>
<evidence type="ECO:0000256" key="2">
    <source>
        <dbReference type="ARBA" id="ARBA00005184"/>
    </source>
</evidence>
<evidence type="ECO:0000313" key="13">
    <source>
        <dbReference type="Proteomes" id="UP001603857"/>
    </source>
</evidence>
<evidence type="ECO:0000256" key="8">
    <source>
        <dbReference type="PROSITE-ProRule" id="PRU10040"/>
    </source>
</evidence>
<dbReference type="AlphaFoldDB" id="A0ABD1NEB2"/>
<evidence type="ECO:0000256" key="6">
    <source>
        <dbReference type="ARBA" id="ARBA00022801"/>
    </source>
</evidence>
<dbReference type="InterPro" id="IPR012334">
    <property type="entry name" value="Pectin_lyas_fold"/>
</dbReference>
<evidence type="ECO:0000256" key="10">
    <source>
        <dbReference type="SAM" id="MobiDB-lite"/>
    </source>
</evidence>
<dbReference type="InterPro" id="IPR033131">
    <property type="entry name" value="Pectinesterase_Asp_AS"/>
</dbReference>
<dbReference type="FunFam" id="2.160.20.10:FF:000001">
    <property type="entry name" value="Pectinesterase"/>
    <property type="match status" value="1"/>
</dbReference>
<dbReference type="Proteomes" id="UP001603857">
    <property type="component" value="Unassembled WGS sequence"/>
</dbReference>
<dbReference type="Gene3D" id="2.160.20.10">
    <property type="entry name" value="Single-stranded right-handed beta-helix, Pectin lyase-like"/>
    <property type="match status" value="1"/>
</dbReference>
<dbReference type="PROSITE" id="PS00503">
    <property type="entry name" value="PECTINESTERASE_2"/>
    <property type="match status" value="1"/>
</dbReference>
<keyword evidence="13" id="KW-1185">Reference proteome</keyword>
<dbReference type="SUPFAM" id="SSF51126">
    <property type="entry name" value="Pectin lyase-like"/>
    <property type="match status" value="1"/>
</dbReference>
<dbReference type="GO" id="GO:0030599">
    <property type="term" value="F:pectinesterase activity"/>
    <property type="evidence" value="ECO:0007669"/>
    <property type="project" value="UniProtKB-UniRule"/>
</dbReference>
<dbReference type="EC" id="3.1.1.11" evidence="9"/>
<comment type="catalytic activity">
    <reaction evidence="9">
        <text>[(1-&gt;4)-alpha-D-galacturonosyl methyl ester](n) + n H2O = [(1-&gt;4)-alpha-D-galacturonosyl](n) + n methanol + n H(+)</text>
        <dbReference type="Rhea" id="RHEA:22380"/>
        <dbReference type="Rhea" id="RHEA-COMP:14570"/>
        <dbReference type="Rhea" id="RHEA-COMP:14573"/>
        <dbReference type="ChEBI" id="CHEBI:15377"/>
        <dbReference type="ChEBI" id="CHEBI:15378"/>
        <dbReference type="ChEBI" id="CHEBI:17790"/>
        <dbReference type="ChEBI" id="CHEBI:140522"/>
        <dbReference type="ChEBI" id="CHEBI:140523"/>
        <dbReference type="EC" id="3.1.1.11"/>
    </reaction>
</comment>
<proteinExistence type="inferred from homology"/>
<keyword evidence="5" id="KW-0134">Cell wall</keyword>
<evidence type="ECO:0000256" key="1">
    <source>
        <dbReference type="ARBA" id="ARBA00004191"/>
    </source>
</evidence>
<dbReference type="InterPro" id="IPR000070">
    <property type="entry name" value="Pectinesterase_cat"/>
</dbReference>
<dbReference type="CDD" id="cd15798">
    <property type="entry name" value="PMEI-like_3"/>
    <property type="match status" value="1"/>
</dbReference>
<comment type="similarity">
    <text evidence="3">In the N-terminal section; belongs to the PMEI family.</text>
</comment>
<dbReference type="GO" id="GO:0042545">
    <property type="term" value="P:cell wall modification"/>
    <property type="evidence" value="ECO:0007669"/>
    <property type="project" value="UniProtKB-UniRule"/>
</dbReference>
<dbReference type="InterPro" id="IPR035513">
    <property type="entry name" value="Invertase/methylesterase_inhib"/>
</dbReference>
<feature type="active site" evidence="8">
    <location>
        <position position="381"/>
    </location>
</feature>
<dbReference type="EMBL" id="JBGMDY010000001">
    <property type="protein sequence ID" value="KAL2346455.1"/>
    <property type="molecule type" value="Genomic_DNA"/>
</dbReference>
<feature type="region of interest" description="Disordered" evidence="10">
    <location>
        <begin position="1"/>
        <end position="24"/>
    </location>
</feature>
<comment type="subcellular location">
    <subcellularLocation>
        <location evidence="1">Secreted</location>
        <location evidence="1">Cell wall</location>
    </subcellularLocation>
</comment>
<protein>
    <recommendedName>
        <fullName evidence="9">Pectinesterase</fullName>
        <ecNumber evidence="9">3.1.1.11</ecNumber>
    </recommendedName>
</protein>